<evidence type="ECO:0000256" key="8">
    <source>
        <dbReference type="SAM" id="Phobius"/>
    </source>
</evidence>
<dbReference type="AlphaFoldDB" id="A0A1H8IW13"/>
<keyword evidence="4" id="KW-0997">Cell inner membrane</keyword>
<evidence type="ECO:0000256" key="2">
    <source>
        <dbReference type="ARBA" id="ARBA00008255"/>
    </source>
</evidence>
<dbReference type="PANTHER" id="PTHR39342:SF1">
    <property type="entry name" value="UPF0283 MEMBRANE PROTEIN YCJF"/>
    <property type="match status" value="1"/>
</dbReference>
<accession>A0A1H8IW13</accession>
<proteinExistence type="inferred from homology"/>
<evidence type="ECO:0000256" key="6">
    <source>
        <dbReference type="ARBA" id="ARBA00022989"/>
    </source>
</evidence>
<evidence type="ECO:0000313" key="9">
    <source>
        <dbReference type="EMBL" id="SEN72662.1"/>
    </source>
</evidence>
<keyword evidence="7 8" id="KW-0472">Membrane</keyword>
<evidence type="ECO:0000256" key="3">
    <source>
        <dbReference type="ARBA" id="ARBA00022475"/>
    </source>
</evidence>
<dbReference type="PANTHER" id="PTHR39342">
    <property type="entry name" value="UPF0283 MEMBRANE PROTEIN YCJF"/>
    <property type="match status" value="1"/>
</dbReference>
<protein>
    <submittedName>
        <fullName evidence="9">Putative membrane protein</fullName>
    </submittedName>
</protein>
<name>A0A1H8IW13_9RHOB</name>
<reference evidence="9 10" key="1">
    <citation type="submission" date="2016-10" db="EMBL/GenBank/DDBJ databases">
        <authorList>
            <person name="de Groot N.N."/>
        </authorList>
    </citation>
    <scope>NUCLEOTIDE SEQUENCE [LARGE SCALE GENOMIC DNA]</scope>
    <source>
        <strain evidence="9 10">CGMCC 1.10836</strain>
    </source>
</reference>
<gene>
    <name evidence="9" type="ORF">SAMN05216227_102213</name>
</gene>
<keyword evidence="3" id="KW-1003">Cell membrane</keyword>
<feature type="transmembrane region" description="Helical" evidence="8">
    <location>
        <begin position="81"/>
        <end position="102"/>
    </location>
</feature>
<dbReference type="Pfam" id="PF05128">
    <property type="entry name" value="DUF697"/>
    <property type="match status" value="1"/>
</dbReference>
<dbReference type="InterPro" id="IPR021147">
    <property type="entry name" value="DUF697"/>
</dbReference>
<keyword evidence="6 8" id="KW-1133">Transmembrane helix</keyword>
<dbReference type="EMBL" id="FOCO01000022">
    <property type="protein sequence ID" value="SEN72662.1"/>
    <property type="molecule type" value="Genomic_DNA"/>
</dbReference>
<dbReference type="NCBIfam" id="TIGR01620">
    <property type="entry name" value="hyp_HI0043"/>
    <property type="match status" value="1"/>
</dbReference>
<feature type="transmembrane region" description="Helical" evidence="8">
    <location>
        <begin position="51"/>
        <end position="69"/>
    </location>
</feature>
<comment type="subcellular location">
    <subcellularLocation>
        <location evidence="1">Cell inner membrane</location>
        <topology evidence="1">Multi-pass membrane protein</topology>
    </subcellularLocation>
</comment>
<organism evidence="9 10">
    <name type="scientific">Pseudorhodobacter antarcticus</name>
    <dbReference type="NCBI Taxonomy" id="1077947"/>
    <lineage>
        <taxon>Bacteria</taxon>
        <taxon>Pseudomonadati</taxon>
        <taxon>Pseudomonadota</taxon>
        <taxon>Alphaproteobacteria</taxon>
        <taxon>Rhodobacterales</taxon>
        <taxon>Paracoccaceae</taxon>
        <taxon>Pseudorhodobacter</taxon>
    </lineage>
</organism>
<evidence type="ECO:0000313" key="10">
    <source>
        <dbReference type="Proteomes" id="UP000183002"/>
    </source>
</evidence>
<keyword evidence="5 8" id="KW-0812">Transmembrane</keyword>
<evidence type="ECO:0000256" key="7">
    <source>
        <dbReference type="ARBA" id="ARBA00023136"/>
    </source>
</evidence>
<dbReference type="InterPro" id="IPR006507">
    <property type="entry name" value="UPF0283"/>
</dbReference>
<evidence type="ECO:0000256" key="1">
    <source>
        <dbReference type="ARBA" id="ARBA00004429"/>
    </source>
</evidence>
<comment type="similarity">
    <text evidence="2">Belongs to the UPF0283 family.</text>
</comment>
<evidence type="ECO:0000256" key="4">
    <source>
        <dbReference type="ARBA" id="ARBA00022519"/>
    </source>
</evidence>
<sequence length="331" mass="34464">MAKPVVIDLDDAPLVTVSDAAPVPDLGMPEGRGVQAAAGIVTGQRSALGRFAVWALGALAGFMISVAVYDFVTGLLARNSVLGWVAFALAGLAILALLGLALREAAGFYRLGRLDHLRVEVDGARGDLKAAGRAVDKLAALYKGRAELRWGSQRLAERRAEVLDADGLLDLAEVELLTPLDVAARVEIEAAARRVATVTALVPLALADVAVALFANLAMIRKIAVIYGGRSGMLGSWRLLRRVFSHLLATGALALGDDLIGSVAGGGVLSKLSRRFGEGVVNGALTARVGVAAMELCRPMPFVALPRPKVSNVMRRALTGVFDGFGAGKDG</sequence>
<dbReference type="RefSeq" id="WP_050519771.1">
    <property type="nucleotide sequence ID" value="NZ_FOCO01000022.1"/>
</dbReference>
<dbReference type="OrthoDB" id="9816060at2"/>
<dbReference type="GO" id="GO:0005886">
    <property type="term" value="C:plasma membrane"/>
    <property type="evidence" value="ECO:0007669"/>
    <property type="project" value="UniProtKB-SubCell"/>
</dbReference>
<keyword evidence="10" id="KW-1185">Reference proteome</keyword>
<dbReference type="Proteomes" id="UP000183002">
    <property type="component" value="Unassembled WGS sequence"/>
</dbReference>
<dbReference type="STRING" id="1077947.SAMN05216227_102213"/>
<evidence type="ECO:0000256" key="5">
    <source>
        <dbReference type="ARBA" id="ARBA00022692"/>
    </source>
</evidence>